<dbReference type="AlphaFoldDB" id="A0A0R2CEW6"/>
<evidence type="ECO:0000256" key="2">
    <source>
        <dbReference type="PROSITE-ProRule" id="PRU00335"/>
    </source>
</evidence>
<name>A0A0R2CEW6_9LACO</name>
<dbReference type="STRING" id="1423810.FD19_GL001748"/>
<dbReference type="InterPro" id="IPR050624">
    <property type="entry name" value="HTH-type_Tx_Regulator"/>
</dbReference>
<protein>
    <recommendedName>
        <fullName evidence="3">HTH tetR-type domain-containing protein</fullName>
    </recommendedName>
</protein>
<dbReference type="PATRIC" id="fig|1423810.4.peg.1797"/>
<reference evidence="4 5" key="1">
    <citation type="journal article" date="2015" name="Genome Announc.">
        <title>Expanding the biotechnology potential of lactobacilli through comparative genomics of 213 strains and associated genera.</title>
        <authorList>
            <person name="Sun Z."/>
            <person name="Harris H.M."/>
            <person name="McCann A."/>
            <person name="Guo C."/>
            <person name="Argimon S."/>
            <person name="Zhang W."/>
            <person name="Yang X."/>
            <person name="Jeffery I.B."/>
            <person name="Cooney J.C."/>
            <person name="Kagawa T.F."/>
            <person name="Liu W."/>
            <person name="Song Y."/>
            <person name="Salvetti E."/>
            <person name="Wrobel A."/>
            <person name="Rasinkangas P."/>
            <person name="Parkhill J."/>
            <person name="Rea M.C."/>
            <person name="O'Sullivan O."/>
            <person name="Ritari J."/>
            <person name="Douillard F.P."/>
            <person name="Paul Ross R."/>
            <person name="Yang R."/>
            <person name="Briner A.E."/>
            <person name="Felis G.E."/>
            <person name="de Vos W.M."/>
            <person name="Barrangou R."/>
            <person name="Klaenhammer T.R."/>
            <person name="Caufield P.W."/>
            <person name="Cui Y."/>
            <person name="Zhang H."/>
            <person name="O'Toole P.W."/>
        </authorList>
    </citation>
    <scope>NUCLEOTIDE SEQUENCE [LARGE SCALE GENOMIC DNA]</scope>
    <source>
        <strain evidence="4 5">DSM 22698</strain>
    </source>
</reference>
<organism evidence="4 5">
    <name type="scientific">Lacticaseibacillus thailandensis DSM 22698 = JCM 13996</name>
    <dbReference type="NCBI Taxonomy" id="1423810"/>
    <lineage>
        <taxon>Bacteria</taxon>
        <taxon>Bacillati</taxon>
        <taxon>Bacillota</taxon>
        <taxon>Bacilli</taxon>
        <taxon>Lactobacillales</taxon>
        <taxon>Lactobacillaceae</taxon>
        <taxon>Lacticaseibacillus</taxon>
    </lineage>
</organism>
<dbReference type="Gene3D" id="1.10.357.10">
    <property type="entry name" value="Tetracycline Repressor, domain 2"/>
    <property type="match status" value="1"/>
</dbReference>
<dbReference type="InterPro" id="IPR009057">
    <property type="entry name" value="Homeodomain-like_sf"/>
</dbReference>
<evidence type="ECO:0000259" key="3">
    <source>
        <dbReference type="PROSITE" id="PS50977"/>
    </source>
</evidence>
<dbReference type="Proteomes" id="UP000051789">
    <property type="component" value="Unassembled WGS sequence"/>
</dbReference>
<accession>A0A0R2CEW6</accession>
<dbReference type="GO" id="GO:0003677">
    <property type="term" value="F:DNA binding"/>
    <property type="evidence" value="ECO:0007669"/>
    <property type="project" value="UniProtKB-UniRule"/>
</dbReference>
<dbReference type="EMBL" id="AYZK01000006">
    <property type="protein sequence ID" value="KRM86700.1"/>
    <property type="molecule type" value="Genomic_DNA"/>
</dbReference>
<feature type="DNA-binding region" description="H-T-H motif" evidence="2">
    <location>
        <begin position="51"/>
        <end position="70"/>
    </location>
</feature>
<dbReference type="PANTHER" id="PTHR43479:SF11">
    <property type="entry name" value="ACREF_ENVCD OPERON REPRESSOR-RELATED"/>
    <property type="match status" value="1"/>
</dbReference>
<comment type="caution">
    <text evidence="4">The sequence shown here is derived from an EMBL/GenBank/DDBJ whole genome shotgun (WGS) entry which is preliminary data.</text>
</comment>
<sequence>MWFNGQQVDIYWTGGDGMATEYTREQQAFSRECIQEGLFLLMEDQPLDEITVSAISQRSGISRMGFYRNYKSKQDVLDDYFSSQMDHLIDQLGEVEPLNAENIIPRYFEFVRDHSTRFRLAIVSGGDQILHDCFARTVGKFFDQNVKRPWFTGTYAEFWQSFVTSGLYAVTVRWIGENFLTPIPVLTSVVAHLAAQPPRDISNVAINSTADEDE</sequence>
<feature type="domain" description="HTH tetR-type" evidence="3">
    <location>
        <begin position="28"/>
        <end position="88"/>
    </location>
</feature>
<dbReference type="PANTHER" id="PTHR43479">
    <property type="entry name" value="ACREF/ENVCD OPERON REPRESSOR-RELATED"/>
    <property type="match status" value="1"/>
</dbReference>
<dbReference type="PROSITE" id="PS50977">
    <property type="entry name" value="HTH_TETR_2"/>
    <property type="match status" value="1"/>
</dbReference>
<keyword evidence="5" id="KW-1185">Reference proteome</keyword>
<evidence type="ECO:0000313" key="5">
    <source>
        <dbReference type="Proteomes" id="UP000051789"/>
    </source>
</evidence>
<dbReference type="Pfam" id="PF00440">
    <property type="entry name" value="TetR_N"/>
    <property type="match status" value="1"/>
</dbReference>
<evidence type="ECO:0000256" key="1">
    <source>
        <dbReference type="ARBA" id="ARBA00023125"/>
    </source>
</evidence>
<gene>
    <name evidence="4" type="ORF">FD19_GL001748</name>
</gene>
<keyword evidence="1 2" id="KW-0238">DNA-binding</keyword>
<evidence type="ECO:0000313" key="4">
    <source>
        <dbReference type="EMBL" id="KRM86700.1"/>
    </source>
</evidence>
<dbReference type="InterPro" id="IPR001647">
    <property type="entry name" value="HTH_TetR"/>
</dbReference>
<proteinExistence type="predicted"/>
<dbReference type="SUPFAM" id="SSF46689">
    <property type="entry name" value="Homeodomain-like"/>
    <property type="match status" value="1"/>
</dbReference>